<gene>
    <name evidence="1" type="ORF">SCALOS_LOCUS3141</name>
</gene>
<proteinExistence type="predicted"/>
<sequence>ERDIRIYESDWMQYYLNGSAQLEVDQFINSSAPVYGAKGSAQL</sequence>
<dbReference type="Proteomes" id="UP000789860">
    <property type="component" value="Unassembled WGS sequence"/>
</dbReference>
<reference evidence="1" key="1">
    <citation type="submission" date="2021-06" db="EMBL/GenBank/DDBJ databases">
        <authorList>
            <person name="Kallberg Y."/>
            <person name="Tangrot J."/>
            <person name="Rosling A."/>
        </authorList>
    </citation>
    <scope>NUCLEOTIDE SEQUENCE</scope>
    <source>
        <strain evidence="1">AU212A</strain>
    </source>
</reference>
<organism evidence="1 2">
    <name type="scientific">Scutellospora calospora</name>
    <dbReference type="NCBI Taxonomy" id="85575"/>
    <lineage>
        <taxon>Eukaryota</taxon>
        <taxon>Fungi</taxon>
        <taxon>Fungi incertae sedis</taxon>
        <taxon>Mucoromycota</taxon>
        <taxon>Glomeromycotina</taxon>
        <taxon>Glomeromycetes</taxon>
        <taxon>Diversisporales</taxon>
        <taxon>Gigasporaceae</taxon>
        <taxon>Scutellospora</taxon>
    </lineage>
</organism>
<evidence type="ECO:0000313" key="2">
    <source>
        <dbReference type="Proteomes" id="UP000789860"/>
    </source>
</evidence>
<evidence type="ECO:0000313" key="1">
    <source>
        <dbReference type="EMBL" id="CAG8498690.1"/>
    </source>
</evidence>
<protein>
    <submittedName>
        <fullName evidence="1">9873_t:CDS:1</fullName>
    </submittedName>
</protein>
<keyword evidence="2" id="KW-1185">Reference proteome</keyword>
<accession>A0ACA9KX51</accession>
<feature type="non-terminal residue" evidence="1">
    <location>
        <position position="43"/>
    </location>
</feature>
<name>A0ACA9KX51_9GLOM</name>
<comment type="caution">
    <text evidence="1">The sequence shown here is derived from an EMBL/GenBank/DDBJ whole genome shotgun (WGS) entry which is preliminary data.</text>
</comment>
<dbReference type="EMBL" id="CAJVPM010003253">
    <property type="protein sequence ID" value="CAG8498690.1"/>
    <property type="molecule type" value="Genomic_DNA"/>
</dbReference>
<feature type="non-terminal residue" evidence="1">
    <location>
        <position position="1"/>
    </location>
</feature>